<evidence type="ECO:0000259" key="1">
    <source>
        <dbReference type="Pfam" id="PF21747"/>
    </source>
</evidence>
<dbReference type="InterPro" id="IPR048427">
    <property type="entry name" value="YpoC"/>
</dbReference>
<dbReference type="Proteomes" id="UP000226357">
    <property type="component" value="Unassembled WGS sequence"/>
</dbReference>
<dbReference type="Pfam" id="PF21747">
    <property type="entry name" value="YpoC"/>
    <property type="match status" value="1"/>
</dbReference>
<name>A0AA44QEV3_BACCE</name>
<gene>
    <name evidence="2" type="ORF">COK38_00035</name>
</gene>
<sequence>MEQVVQIPNDFRCIPFFEGEIDKIIYHKDQSFIQLLKNHYFLFDIEKQYEPWNEIEVGIPTVLDMWKEKKEDISILFRDRKRKEARNPMIHFAAHLLSIVYWLNGQSVPGVKGMKNTFDELQVKPINFIERYSFIVEQPNHYHSYIQLEQLYVEVEKLYAKEIIKKKKSPSR</sequence>
<evidence type="ECO:0000313" key="2">
    <source>
        <dbReference type="EMBL" id="PFS08116.1"/>
    </source>
</evidence>
<reference evidence="2 3" key="1">
    <citation type="submission" date="2017-09" db="EMBL/GenBank/DDBJ databases">
        <title>Large-scale bioinformatics analysis of Bacillus genomes uncovers conserved roles of natural products in bacterial physiology.</title>
        <authorList>
            <consortium name="Agbiome Team Llc"/>
            <person name="Bleich R.M."/>
            <person name="Grubbs K.J."/>
            <person name="Santa Maria K.C."/>
            <person name="Allen S.E."/>
            <person name="Farag S."/>
            <person name="Shank E.A."/>
            <person name="Bowers A."/>
        </authorList>
    </citation>
    <scope>NUCLEOTIDE SEQUENCE [LARGE SCALE GENOMIC DNA]</scope>
    <source>
        <strain evidence="2 3">AFS067272</strain>
    </source>
</reference>
<accession>A0AA44QEV3</accession>
<organism evidence="2 3">
    <name type="scientific">Bacillus cereus</name>
    <dbReference type="NCBI Taxonomy" id="1396"/>
    <lineage>
        <taxon>Bacteria</taxon>
        <taxon>Bacillati</taxon>
        <taxon>Bacillota</taxon>
        <taxon>Bacilli</taxon>
        <taxon>Bacillales</taxon>
        <taxon>Bacillaceae</taxon>
        <taxon>Bacillus</taxon>
        <taxon>Bacillus cereus group</taxon>
    </lineage>
</organism>
<dbReference type="RefSeq" id="WP_098358629.1">
    <property type="nucleotide sequence ID" value="NZ_NTUG01000002.1"/>
</dbReference>
<dbReference type="AlphaFoldDB" id="A0AA44QEV3"/>
<proteinExistence type="predicted"/>
<comment type="caution">
    <text evidence="2">The sequence shown here is derived from an EMBL/GenBank/DDBJ whole genome shotgun (WGS) entry which is preliminary data.</text>
</comment>
<evidence type="ECO:0000313" key="3">
    <source>
        <dbReference type="Proteomes" id="UP000226357"/>
    </source>
</evidence>
<feature type="domain" description="YpoC-like" evidence="1">
    <location>
        <begin position="59"/>
        <end position="167"/>
    </location>
</feature>
<protein>
    <submittedName>
        <fullName evidence="2">GTPase</fullName>
    </submittedName>
</protein>
<dbReference type="EMBL" id="NVBO01000001">
    <property type="protein sequence ID" value="PFS08116.1"/>
    <property type="molecule type" value="Genomic_DNA"/>
</dbReference>